<name>A0ABU9T7W3_9HYPH</name>
<dbReference type="InterPro" id="IPR000182">
    <property type="entry name" value="GNAT_dom"/>
</dbReference>
<evidence type="ECO:0000256" key="2">
    <source>
        <dbReference type="ARBA" id="ARBA00023315"/>
    </source>
</evidence>
<dbReference type="PROSITE" id="PS51186">
    <property type="entry name" value="GNAT"/>
    <property type="match status" value="1"/>
</dbReference>
<dbReference type="RefSeq" id="WP_342848728.1">
    <property type="nucleotide sequence ID" value="NZ_JBBMQO010000006.1"/>
</dbReference>
<dbReference type="SUPFAM" id="SSF55729">
    <property type="entry name" value="Acyl-CoA N-acyltransferases (Nat)"/>
    <property type="match status" value="1"/>
</dbReference>
<evidence type="ECO:0000256" key="3">
    <source>
        <dbReference type="ARBA" id="ARBA00038502"/>
    </source>
</evidence>
<gene>
    <name evidence="5" type="ORF">WNY59_11475</name>
</gene>
<comment type="caution">
    <text evidence="5">The sequence shown here is derived from an EMBL/GenBank/DDBJ whole genome shotgun (WGS) entry which is preliminary data.</text>
</comment>
<keyword evidence="6" id="KW-1185">Reference proteome</keyword>
<proteinExistence type="inferred from homology"/>
<dbReference type="Proteomes" id="UP001477870">
    <property type="component" value="Unassembled WGS sequence"/>
</dbReference>
<keyword evidence="1 5" id="KW-0808">Transferase</keyword>
<comment type="similarity">
    <text evidence="3">Belongs to the acetyltransferase family. RimJ subfamily.</text>
</comment>
<sequence length="204" mass="23230">MFSIISGATADPVTRGKTVQLRFPHASDYAAWARLRAASSEFLQPWEPRWPSDDLTRDSYRKRIKRYNQEIKAQTGFPFFIERRSDKTLLGGISLGHVRRGVSQSGQIGYWIGKDFAGQGHMREGLELLCNFAFSSLNLHRLEAACVPSNERSIGLLEKAGFEREGHLRSYLKINGNWQDHILYSRINPFHGADFGSRTDKRDA</sequence>
<dbReference type="PANTHER" id="PTHR43792:SF8">
    <property type="entry name" value="[RIBOSOMAL PROTEIN US5]-ALANINE N-ACETYLTRANSFERASE"/>
    <property type="match status" value="1"/>
</dbReference>
<dbReference type="InterPro" id="IPR016181">
    <property type="entry name" value="Acyl_CoA_acyltransferase"/>
</dbReference>
<protein>
    <submittedName>
        <fullName evidence="5">GNAT family protein</fullName>
        <ecNumber evidence="5">2.-.-.-</ecNumber>
    </submittedName>
</protein>
<feature type="domain" description="N-acetyltransferase" evidence="4">
    <location>
        <begin position="33"/>
        <end position="189"/>
    </location>
</feature>
<evidence type="ECO:0000259" key="4">
    <source>
        <dbReference type="PROSITE" id="PS51186"/>
    </source>
</evidence>
<reference evidence="5 6" key="1">
    <citation type="submission" date="2024-03" db="EMBL/GenBank/DDBJ databases">
        <title>Community enrichment and isolation of bacterial strains for fucoidan degradation.</title>
        <authorList>
            <person name="Sichert A."/>
        </authorList>
    </citation>
    <scope>NUCLEOTIDE SEQUENCE [LARGE SCALE GENOMIC DNA]</scope>
    <source>
        <strain evidence="5 6">AS62</strain>
    </source>
</reference>
<dbReference type="GO" id="GO:0016740">
    <property type="term" value="F:transferase activity"/>
    <property type="evidence" value="ECO:0007669"/>
    <property type="project" value="UniProtKB-KW"/>
</dbReference>
<dbReference type="Gene3D" id="3.40.630.30">
    <property type="match status" value="1"/>
</dbReference>
<organism evidence="5 6">
    <name type="scientific">Ahrensia kielensis</name>
    <dbReference type="NCBI Taxonomy" id="76980"/>
    <lineage>
        <taxon>Bacteria</taxon>
        <taxon>Pseudomonadati</taxon>
        <taxon>Pseudomonadota</taxon>
        <taxon>Alphaproteobacteria</taxon>
        <taxon>Hyphomicrobiales</taxon>
        <taxon>Ahrensiaceae</taxon>
        <taxon>Ahrensia</taxon>
    </lineage>
</organism>
<dbReference type="EMBL" id="JBBMQO010000006">
    <property type="protein sequence ID" value="MEM5502213.1"/>
    <property type="molecule type" value="Genomic_DNA"/>
</dbReference>
<dbReference type="EC" id="2.-.-.-" evidence="5"/>
<evidence type="ECO:0000313" key="5">
    <source>
        <dbReference type="EMBL" id="MEM5502213.1"/>
    </source>
</evidence>
<dbReference type="InterPro" id="IPR051531">
    <property type="entry name" value="N-acetyltransferase"/>
</dbReference>
<keyword evidence="2" id="KW-0012">Acyltransferase</keyword>
<dbReference type="PANTHER" id="PTHR43792">
    <property type="entry name" value="GNAT FAMILY, PUTATIVE (AFU_ORTHOLOGUE AFUA_3G00765)-RELATED-RELATED"/>
    <property type="match status" value="1"/>
</dbReference>
<dbReference type="Pfam" id="PF13302">
    <property type="entry name" value="Acetyltransf_3"/>
    <property type="match status" value="1"/>
</dbReference>
<evidence type="ECO:0000256" key="1">
    <source>
        <dbReference type="ARBA" id="ARBA00022679"/>
    </source>
</evidence>
<evidence type="ECO:0000313" key="6">
    <source>
        <dbReference type="Proteomes" id="UP001477870"/>
    </source>
</evidence>
<accession>A0ABU9T7W3</accession>